<dbReference type="Proteomes" id="UP000324222">
    <property type="component" value="Unassembled WGS sequence"/>
</dbReference>
<sequence>MIQVRRNGTPGAIRGEDKGLRRMADLKPSFTPVTHKAVRWNRACGVSRVLQHHGTDTFMRSWSLSYQSI</sequence>
<organism evidence="1 2">
    <name type="scientific">Portunus trituberculatus</name>
    <name type="common">Swimming crab</name>
    <name type="synonym">Neptunus trituberculatus</name>
    <dbReference type="NCBI Taxonomy" id="210409"/>
    <lineage>
        <taxon>Eukaryota</taxon>
        <taxon>Metazoa</taxon>
        <taxon>Ecdysozoa</taxon>
        <taxon>Arthropoda</taxon>
        <taxon>Crustacea</taxon>
        <taxon>Multicrustacea</taxon>
        <taxon>Malacostraca</taxon>
        <taxon>Eumalacostraca</taxon>
        <taxon>Eucarida</taxon>
        <taxon>Decapoda</taxon>
        <taxon>Pleocyemata</taxon>
        <taxon>Brachyura</taxon>
        <taxon>Eubrachyura</taxon>
        <taxon>Portunoidea</taxon>
        <taxon>Portunidae</taxon>
        <taxon>Portuninae</taxon>
        <taxon>Portunus</taxon>
    </lineage>
</organism>
<reference evidence="1 2" key="1">
    <citation type="submission" date="2019-05" db="EMBL/GenBank/DDBJ databases">
        <title>Another draft genome of Portunus trituberculatus and its Hox gene families provides insights of decapod evolution.</title>
        <authorList>
            <person name="Jeong J.-H."/>
            <person name="Song I."/>
            <person name="Kim S."/>
            <person name="Choi T."/>
            <person name="Kim D."/>
            <person name="Ryu S."/>
            <person name="Kim W."/>
        </authorList>
    </citation>
    <scope>NUCLEOTIDE SEQUENCE [LARGE SCALE GENOMIC DNA]</scope>
    <source>
        <tissue evidence="1">Muscle</tissue>
    </source>
</reference>
<accession>A0A5B7FF55</accession>
<protein>
    <submittedName>
        <fullName evidence="1">Uncharacterized protein</fullName>
    </submittedName>
</protein>
<evidence type="ECO:0000313" key="2">
    <source>
        <dbReference type="Proteomes" id="UP000324222"/>
    </source>
</evidence>
<dbReference type="AlphaFoldDB" id="A0A5B7FF55"/>
<proteinExistence type="predicted"/>
<comment type="caution">
    <text evidence="1">The sequence shown here is derived from an EMBL/GenBank/DDBJ whole genome shotgun (WGS) entry which is preliminary data.</text>
</comment>
<keyword evidence="2" id="KW-1185">Reference proteome</keyword>
<gene>
    <name evidence="1" type="ORF">E2C01_037375</name>
</gene>
<dbReference type="EMBL" id="VSRR010005959">
    <property type="protein sequence ID" value="MPC43723.1"/>
    <property type="molecule type" value="Genomic_DNA"/>
</dbReference>
<name>A0A5B7FF55_PORTR</name>
<evidence type="ECO:0000313" key="1">
    <source>
        <dbReference type="EMBL" id="MPC43723.1"/>
    </source>
</evidence>